<dbReference type="EMBL" id="QKOE01000030">
    <property type="protein sequence ID" value="PZA14482.1"/>
    <property type="molecule type" value="Genomic_DNA"/>
</dbReference>
<keyword evidence="1" id="KW-1133">Transmembrane helix</keyword>
<dbReference type="InterPro" id="IPR014263">
    <property type="entry name" value="Methanolan_biosynth_EpsI"/>
</dbReference>
<proteinExistence type="predicted"/>
<name>A0A323UNA5_9RHOO</name>
<keyword evidence="1" id="KW-0812">Transmembrane</keyword>
<gene>
    <name evidence="3" type="primary">epsI</name>
    <name evidence="3" type="ORF">DNK49_21625</name>
</gene>
<dbReference type="AlphaFoldDB" id="A0A323UNA5"/>
<feature type="transmembrane region" description="Helical" evidence="1">
    <location>
        <begin position="12"/>
        <end position="32"/>
    </location>
</feature>
<sequence>MSAETNGYRGRLVQALLASALMIISVFVTAAVTPTARLSDVLGTVNLEGSIPKEFGKWKVDEQENAGIVNPQQQALLDQLYSQILSRTYVDENGRRVMLSIAYGEDQRDSMQAHKPEVCYPAQGFLLLSLKNDVLAFDKGSVPVKRLETALAERRYEPVTYWHVVAGEVPTSGIEKKMVEMRYGFNGVIPDGLLFRVSTVDRDSKQGFSIQDEFLRELLSSLSDKDRKRLAGF</sequence>
<comment type="caution">
    <text evidence="3">The sequence shown here is derived from an EMBL/GenBank/DDBJ whole genome shotgun (WGS) entry which is preliminary data.</text>
</comment>
<dbReference type="InterPro" id="IPR054653">
    <property type="entry name" value="EpsI_type_B_pred"/>
</dbReference>
<dbReference type="Pfam" id="PF11984">
    <property type="entry name" value="DUF3485"/>
    <property type="match status" value="1"/>
</dbReference>
<feature type="domain" description="Methanolan biosynthesis EpsI" evidence="2">
    <location>
        <begin position="17"/>
        <end position="224"/>
    </location>
</feature>
<dbReference type="OrthoDB" id="8583485at2"/>
<dbReference type="Proteomes" id="UP000248259">
    <property type="component" value="Unassembled WGS sequence"/>
</dbReference>
<evidence type="ECO:0000259" key="2">
    <source>
        <dbReference type="Pfam" id="PF11984"/>
    </source>
</evidence>
<accession>A0A323UNA5</accession>
<keyword evidence="4" id="KW-1185">Reference proteome</keyword>
<evidence type="ECO:0000256" key="1">
    <source>
        <dbReference type="SAM" id="Phobius"/>
    </source>
</evidence>
<protein>
    <submittedName>
        <fullName evidence="3">EpsI family protein</fullName>
    </submittedName>
</protein>
<dbReference type="NCBIfam" id="NF045609">
    <property type="entry name" value="EpsI_type_B"/>
    <property type="match status" value="1"/>
</dbReference>
<evidence type="ECO:0000313" key="4">
    <source>
        <dbReference type="Proteomes" id="UP000248259"/>
    </source>
</evidence>
<dbReference type="RefSeq" id="WP_110529837.1">
    <property type="nucleotide sequence ID" value="NZ_QKOE01000030.1"/>
</dbReference>
<keyword evidence="1" id="KW-0472">Membrane</keyword>
<reference evidence="3 4" key="1">
    <citation type="submission" date="2018-06" db="EMBL/GenBank/DDBJ databases">
        <title>Azoarcus communis strain SWub3 genome.</title>
        <authorList>
            <person name="Zorraquino Salvo V."/>
            <person name="Toubiana D."/>
            <person name="Blumwald E."/>
        </authorList>
    </citation>
    <scope>NUCLEOTIDE SEQUENCE [LARGE SCALE GENOMIC DNA]</scope>
    <source>
        <strain evidence="3 4">SWub3</strain>
    </source>
</reference>
<dbReference type="NCBIfam" id="TIGR02914">
    <property type="entry name" value="EpsI_fam"/>
    <property type="match status" value="1"/>
</dbReference>
<organism evidence="3 4">
    <name type="scientific">Parazoarcus communis SWub3 = DSM 12120</name>
    <dbReference type="NCBI Taxonomy" id="1121029"/>
    <lineage>
        <taxon>Bacteria</taxon>
        <taxon>Pseudomonadati</taxon>
        <taxon>Pseudomonadota</taxon>
        <taxon>Betaproteobacteria</taxon>
        <taxon>Rhodocyclales</taxon>
        <taxon>Zoogloeaceae</taxon>
        <taxon>Parazoarcus</taxon>
    </lineage>
</organism>
<evidence type="ECO:0000313" key="3">
    <source>
        <dbReference type="EMBL" id="PZA14482.1"/>
    </source>
</evidence>